<dbReference type="Pfam" id="PF04321">
    <property type="entry name" value="RmlD_sub_bind"/>
    <property type="match status" value="1"/>
</dbReference>
<feature type="domain" description="RmlD-like substrate binding" evidence="1">
    <location>
        <begin position="11"/>
        <end position="178"/>
    </location>
</feature>
<dbReference type="RefSeq" id="WP_091706440.1">
    <property type="nucleotide sequence ID" value="NZ_BMYN01000013.1"/>
</dbReference>
<reference evidence="2 3" key="1">
    <citation type="submission" date="2016-10" db="EMBL/GenBank/DDBJ databases">
        <authorList>
            <person name="de Groot N.N."/>
        </authorList>
    </citation>
    <scope>NUCLEOTIDE SEQUENCE [LARGE SCALE GENOMIC DNA]</scope>
    <source>
        <strain evidence="2 3">IBRC-M 10445</strain>
    </source>
</reference>
<dbReference type="OrthoDB" id="9808276at2"/>
<dbReference type="SUPFAM" id="SSF51735">
    <property type="entry name" value="NAD(P)-binding Rossmann-fold domains"/>
    <property type="match status" value="1"/>
</dbReference>
<dbReference type="EMBL" id="FOSC01000013">
    <property type="protein sequence ID" value="SFK24733.1"/>
    <property type="molecule type" value="Genomic_DNA"/>
</dbReference>
<accession>A0A1I3XYY8</accession>
<dbReference type="GO" id="GO:0005737">
    <property type="term" value="C:cytoplasm"/>
    <property type="evidence" value="ECO:0007669"/>
    <property type="project" value="TreeGrafter"/>
</dbReference>
<dbReference type="AlphaFoldDB" id="A0A1I3XYY8"/>
<name>A0A1I3XYY8_9GAMM</name>
<dbReference type="Gene3D" id="3.40.50.720">
    <property type="entry name" value="NAD(P)-binding Rossmann-like Domain"/>
    <property type="match status" value="1"/>
</dbReference>
<evidence type="ECO:0000313" key="2">
    <source>
        <dbReference type="EMBL" id="SFK24733.1"/>
    </source>
</evidence>
<keyword evidence="3" id="KW-1185">Reference proteome</keyword>
<evidence type="ECO:0000259" key="1">
    <source>
        <dbReference type="Pfam" id="PF04321"/>
    </source>
</evidence>
<dbReference type="InterPro" id="IPR036291">
    <property type="entry name" value="NAD(P)-bd_dom_sf"/>
</dbReference>
<dbReference type="InterPro" id="IPR051783">
    <property type="entry name" value="NAD(P)-dependent_oxidoreduct"/>
</dbReference>
<protein>
    <submittedName>
        <fullName evidence="2">Nucleoside-diphosphate-sugar epimerase</fullName>
    </submittedName>
</protein>
<dbReference type="Proteomes" id="UP000199445">
    <property type="component" value="Unassembled WGS sequence"/>
</dbReference>
<dbReference type="PANTHER" id="PTHR48079">
    <property type="entry name" value="PROTEIN YEEZ"/>
    <property type="match status" value="1"/>
</dbReference>
<gene>
    <name evidence="2" type="ORF">SAMN05216429_11312</name>
</gene>
<dbReference type="InterPro" id="IPR029903">
    <property type="entry name" value="RmlD-like-bd"/>
</dbReference>
<proteinExistence type="predicted"/>
<evidence type="ECO:0000313" key="3">
    <source>
        <dbReference type="Proteomes" id="UP000199445"/>
    </source>
</evidence>
<dbReference type="PANTHER" id="PTHR48079:SF6">
    <property type="entry name" value="NAD(P)-BINDING DOMAIN-CONTAINING PROTEIN-RELATED"/>
    <property type="match status" value="1"/>
</dbReference>
<sequence>MTRTYPNPSAKILVAGCGKLGGAIACELAKQATVYGLRRNPGNVPEGITGIGADLSKPETLNGKLPDNLDVVVYCLTPSDYSEQGYHQAYVTGLQNLLVAIGERPLTRLFFVSSTSVYAQDDDSWVDETGPAEPDRFTGQQIRQGEQTALESIHPATVVRFSGIYGPTRQRFLEEVLEGRMNPQPPAPFSNRIHEVDAANAIAWLAGQALAGKTIEDLYIASDCQPVRLDEVVDWVRQQVPCKEPVEGARKGGRAGSKRCNNQRLLDSGFQFRYPDYKAGYREMISNLS</sequence>
<organism evidence="2 3">
    <name type="scientific">Marinobacter persicus</name>
    <dbReference type="NCBI Taxonomy" id="930118"/>
    <lineage>
        <taxon>Bacteria</taxon>
        <taxon>Pseudomonadati</taxon>
        <taxon>Pseudomonadota</taxon>
        <taxon>Gammaproteobacteria</taxon>
        <taxon>Pseudomonadales</taxon>
        <taxon>Marinobacteraceae</taxon>
        <taxon>Marinobacter</taxon>
    </lineage>
</organism>
<dbReference type="GO" id="GO:0004029">
    <property type="term" value="F:aldehyde dehydrogenase (NAD+) activity"/>
    <property type="evidence" value="ECO:0007669"/>
    <property type="project" value="TreeGrafter"/>
</dbReference>